<organism evidence="9 10">
    <name type="scientific">Bifidobacterium margollesii</name>
    <dbReference type="NCBI Taxonomy" id="2020964"/>
    <lineage>
        <taxon>Bacteria</taxon>
        <taxon>Bacillati</taxon>
        <taxon>Actinomycetota</taxon>
        <taxon>Actinomycetes</taxon>
        <taxon>Bifidobacteriales</taxon>
        <taxon>Bifidobacteriaceae</taxon>
        <taxon>Bifidobacterium</taxon>
    </lineage>
</organism>
<dbReference type="Gene3D" id="1.10.510.10">
    <property type="entry name" value="Transferase(Phosphotransferase) domain 1"/>
    <property type="match status" value="1"/>
</dbReference>
<evidence type="ECO:0000256" key="5">
    <source>
        <dbReference type="ARBA" id="ARBA00022777"/>
    </source>
</evidence>
<dbReference type="AlphaFoldDB" id="A0A2N5JD09"/>
<evidence type="ECO:0000256" key="2">
    <source>
        <dbReference type="ARBA" id="ARBA00022527"/>
    </source>
</evidence>
<evidence type="ECO:0000259" key="8">
    <source>
        <dbReference type="PROSITE" id="PS50011"/>
    </source>
</evidence>
<evidence type="ECO:0000256" key="1">
    <source>
        <dbReference type="ARBA" id="ARBA00012513"/>
    </source>
</evidence>
<dbReference type="GO" id="GO:0004674">
    <property type="term" value="F:protein serine/threonine kinase activity"/>
    <property type="evidence" value="ECO:0007669"/>
    <property type="project" value="UniProtKB-KW"/>
</dbReference>
<feature type="region of interest" description="Disordered" evidence="7">
    <location>
        <begin position="285"/>
        <end position="324"/>
    </location>
</feature>
<evidence type="ECO:0000256" key="7">
    <source>
        <dbReference type="SAM" id="MobiDB-lite"/>
    </source>
</evidence>
<dbReference type="Proteomes" id="UP000235050">
    <property type="component" value="Unassembled WGS sequence"/>
</dbReference>
<dbReference type="InterPro" id="IPR008271">
    <property type="entry name" value="Ser/Thr_kinase_AS"/>
</dbReference>
<keyword evidence="5 9" id="KW-0418">Kinase</keyword>
<dbReference type="InterPro" id="IPR000719">
    <property type="entry name" value="Prot_kinase_dom"/>
</dbReference>
<dbReference type="SUPFAM" id="SSF56112">
    <property type="entry name" value="Protein kinase-like (PK-like)"/>
    <property type="match status" value="1"/>
</dbReference>
<gene>
    <name evidence="9" type="ORF">Uis1B_0158</name>
</gene>
<feature type="compositionally biased region" description="Pro residues" evidence="7">
    <location>
        <begin position="298"/>
        <end position="307"/>
    </location>
</feature>
<dbReference type="RefSeq" id="WP_165782652.1">
    <property type="nucleotide sequence ID" value="NZ_NMWU01000002.1"/>
</dbReference>
<dbReference type="InterPro" id="IPR011009">
    <property type="entry name" value="Kinase-like_dom_sf"/>
</dbReference>
<evidence type="ECO:0000256" key="3">
    <source>
        <dbReference type="ARBA" id="ARBA00022679"/>
    </source>
</evidence>
<dbReference type="PROSITE" id="PS00108">
    <property type="entry name" value="PROTEIN_KINASE_ST"/>
    <property type="match status" value="1"/>
</dbReference>
<dbReference type="Pfam" id="PF00069">
    <property type="entry name" value="Pkinase"/>
    <property type="match status" value="1"/>
</dbReference>
<dbReference type="EMBL" id="NMWU01000002">
    <property type="protein sequence ID" value="PLS32065.1"/>
    <property type="molecule type" value="Genomic_DNA"/>
</dbReference>
<keyword evidence="6" id="KW-0067">ATP-binding</keyword>
<dbReference type="PANTHER" id="PTHR43289">
    <property type="entry name" value="MITOGEN-ACTIVATED PROTEIN KINASE KINASE KINASE 20-RELATED"/>
    <property type="match status" value="1"/>
</dbReference>
<keyword evidence="3" id="KW-0808">Transferase</keyword>
<dbReference type="PROSITE" id="PS50011">
    <property type="entry name" value="PROTEIN_KINASE_DOM"/>
    <property type="match status" value="1"/>
</dbReference>
<evidence type="ECO:0000256" key="6">
    <source>
        <dbReference type="ARBA" id="ARBA00022840"/>
    </source>
</evidence>
<proteinExistence type="predicted"/>
<keyword evidence="10" id="KW-1185">Reference proteome</keyword>
<accession>A0A2N5JD09</accession>
<reference evidence="9 10" key="1">
    <citation type="submission" date="2017-07" db="EMBL/GenBank/DDBJ databases">
        <title>Bifidobacterium novel species.</title>
        <authorList>
            <person name="Lugli G.A."/>
            <person name="Milani C."/>
            <person name="Duranti S."/>
            <person name="Mangifesta M."/>
        </authorList>
    </citation>
    <scope>NUCLEOTIDE SEQUENCE [LARGE SCALE GENOMIC DNA]</scope>
    <source>
        <strain evidence="10">Uis1B</strain>
    </source>
</reference>
<dbReference type="CDD" id="cd14014">
    <property type="entry name" value="STKc_PknB_like"/>
    <property type="match status" value="1"/>
</dbReference>
<keyword evidence="4" id="KW-0547">Nucleotide-binding</keyword>
<dbReference type="SMART" id="SM00220">
    <property type="entry name" value="S_TKc"/>
    <property type="match status" value="1"/>
</dbReference>
<feature type="domain" description="Protein kinase" evidence="8">
    <location>
        <begin position="11"/>
        <end position="268"/>
    </location>
</feature>
<evidence type="ECO:0000313" key="10">
    <source>
        <dbReference type="Proteomes" id="UP000235050"/>
    </source>
</evidence>
<protein>
    <recommendedName>
        <fullName evidence="1">non-specific serine/threonine protein kinase</fullName>
        <ecNumber evidence="1">2.7.11.1</ecNumber>
    </recommendedName>
</protein>
<dbReference type="PANTHER" id="PTHR43289:SF6">
    <property type="entry name" value="SERINE_THREONINE-PROTEIN KINASE NEKL-3"/>
    <property type="match status" value="1"/>
</dbReference>
<dbReference type="EC" id="2.7.11.1" evidence="1"/>
<evidence type="ECO:0000313" key="9">
    <source>
        <dbReference type="EMBL" id="PLS32065.1"/>
    </source>
</evidence>
<name>A0A2N5JD09_9BIFI</name>
<comment type="caution">
    <text evidence="9">The sequence shown here is derived from an EMBL/GenBank/DDBJ whole genome shotgun (WGS) entry which is preliminary data.</text>
</comment>
<sequence length="324" mass="35540">MTVEPPQLPGYDHVRTLASGADSTVFLYRQREPDRLVAVKVTSRLSDSRARMRLRTETGFMADLSTHPHIPALYDSGITDDGRGYLVMDYAAGGSYKEFIRFSLLTADQALTVGIEIAGALFFAHVKGIIHRDIKPSNILLGERGTPLLTDFGIAASIYSAKRAEGFSTPWAAPEVLSGESGGSEAADIYSLGATLYALLAGHSPFEYGYRVADDRELAEAIIHRDLPKLRRDDVPEALEQVLAQAMSRRPEDRYPSALLFARAMQRVQQRCYGHQTPVIAAHTPPYDEHAPATLPATPAPLPPTPPSLRRQQNKRPSGGGTYW</sequence>
<keyword evidence="2" id="KW-0723">Serine/threonine-protein kinase</keyword>
<dbReference type="GO" id="GO:0005524">
    <property type="term" value="F:ATP binding"/>
    <property type="evidence" value="ECO:0007669"/>
    <property type="project" value="UniProtKB-KW"/>
</dbReference>
<evidence type="ECO:0000256" key="4">
    <source>
        <dbReference type="ARBA" id="ARBA00022741"/>
    </source>
</evidence>